<dbReference type="RefSeq" id="WP_093919175.1">
    <property type="nucleotide sequence ID" value="NZ_FONW01000002.1"/>
</dbReference>
<dbReference type="Pfam" id="PF13483">
    <property type="entry name" value="Lactamase_B_3"/>
    <property type="match status" value="1"/>
</dbReference>
<evidence type="ECO:0000256" key="1">
    <source>
        <dbReference type="SAM" id="SignalP"/>
    </source>
</evidence>
<dbReference type="InterPro" id="IPR036866">
    <property type="entry name" value="RibonucZ/Hydroxyglut_hydro"/>
</dbReference>
<feature type="signal peptide" evidence="1">
    <location>
        <begin position="1"/>
        <end position="20"/>
    </location>
</feature>
<keyword evidence="1" id="KW-0732">Signal</keyword>
<dbReference type="EMBL" id="FONW01000002">
    <property type="protein sequence ID" value="SFF05871.1"/>
    <property type="molecule type" value="Genomic_DNA"/>
</dbReference>
<accession>A0A1I2FN68</accession>
<keyword evidence="3" id="KW-1185">Reference proteome</keyword>
<name>A0A1I2FN68_9BACT</name>
<feature type="chain" id="PRO_5011710138" evidence="1">
    <location>
        <begin position="21"/>
        <end position="304"/>
    </location>
</feature>
<evidence type="ECO:0000313" key="2">
    <source>
        <dbReference type="EMBL" id="SFF05871.1"/>
    </source>
</evidence>
<dbReference type="PANTHER" id="PTHR43546">
    <property type="entry name" value="UPF0173 METAL-DEPENDENT HYDROLASE MJ1163-RELATED"/>
    <property type="match status" value="1"/>
</dbReference>
<reference evidence="2 3" key="1">
    <citation type="submission" date="2016-10" db="EMBL/GenBank/DDBJ databases">
        <authorList>
            <person name="de Groot N.N."/>
        </authorList>
    </citation>
    <scope>NUCLEOTIDE SEQUENCE [LARGE SCALE GENOMIC DNA]</scope>
    <source>
        <strain evidence="2 3">CGMCC 1.9156</strain>
    </source>
</reference>
<proteinExistence type="predicted"/>
<gene>
    <name evidence="2" type="ORF">SAMN05216283_102525</name>
</gene>
<sequence length="304" mass="34700">MRLFFLALIIGLIGMQNRGAAEEGQNLPTDVKVTYIANAGFLIQVNNKKVLVDALFKDVENEFYDCPSTELTQRIIDGEGEFAEINLVASTHEHIDNFDEKIVASVLVNHPESKFLSCSKTIDQLGNNSQYQRFKKQLVSITPERMMHIDTVINGIEVRTYRISHGPYYIEDPLTGRKTDLYKFAEHVAFRFTIDGVTVFHCGDSNSNALAEYEQLRLDRDELDFAFLGRGFLYQPQGQGVAIMKKYIQAKHYVIMQIQHEDNEYYKEVADAVKSELPSIKVFEKESESRTYNITPLQGALTSY</sequence>
<dbReference type="Proteomes" id="UP000198964">
    <property type="component" value="Unassembled WGS sequence"/>
</dbReference>
<dbReference type="Gene3D" id="3.60.15.10">
    <property type="entry name" value="Ribonuclease Z/Hydroxyacylglutathione hydrolase-like"/>
    <property type="match status" value="1"/>
</dbReference>
<dbReference type="AlphaFoldDB" id="A0A1I2FN68"/>
<evidence type="ECO:0000313" key="3">
    <source>
        <dbReference type="Proteomes" id="UP000198964"/>
    </source>
</evidence>
<dbReference type="InterPro" id="IPR050114">
    <property type="entry name" value="UPF0173_UPF0282_UlaG_hydrolase"/>
</dbReference>
<dbReference type="SUPFAM" id="SSF56281">
    <property type="entry name" value="Metallo-hydrolase/oxidoreductase"/>
    <property type="match status" value="1"/>
</dbReference>
<organism evidence="2 3">
    <name type="scientific">Sunxiuqinia elliptica</name>
    <dbReference type="NCBI Taxonomy" id="655355"/>
    <lineage>
        <taxon>Bacteria</taxon>
        <taxon>Pseudomonadati</taxon>
        <taxon>Bacteroidota</taxon>
        <taxon>Bacteroidia</taxon>
        <taxon>Marinilabiliales</taxon>
        <taxon>Prolixibacteraceae</taxon>
        <taxon>Sunxiuqinia</taxon>
    </lineage>
</organism>
<dbReference type="STRING" id="655355.SAMN05216283_102525"/>
<protein>
    <submittedName>
        <fullName evidence="2">L-ascorbate metabolism protein UlaG, beta-lactamase superfamily</fullName>
    </submittedName>
</protein>